<reference evidence="3 4" key="1">
    <citation type="submission" date="2012-05" db="EMBL/GenBank/DDBJ databases">
        <authorList>
            <person name="Weinstock G."/>
            <person name="Sodergren E."/>
            <person name="Lobos E.A."/>
            <person name="Fulton L."/>
            <person name="Fulton R."/>
            <person name="Courtney L."/>
            <person name="Fronick C."/>
            <person name="O'Laughlin M."/>
            <person name="Godfrey J."/>
            <person name="Wilson R.M."/>
            <person name="Miner T."/>
            <person name="Farmer C."/>
            <person name="Delehaunty K."/>
            <person name="Cordes M."/>
            <person name="Minx P."/>
            <person name="Tomlinson C."/>
            <person name="Chen J."/>
            <person name="Wollam A."/>
            <person name="Pepin K.H."/>
            <person name="Bhonagiri V."/>
            <person name="Zhang X."/>
            <person name="Suruliraj S."/>
            <person name="Warren W."/>
            <person name="Mitreva M."/>
            <person name="Mardis E.R."/>
            <person name="Wilson R.K."/>
        </authorList>
    </citation>
    <scope>NUCLEOTIDE SEQUENCE [LARGE SCALE GENOMIC DNA]</scope>
    <source>
        <strain evidence="3 4">F0055</strain>
    </source>
</reference>
<dbReference type="GO" id="GO:0000455">
    <property type="term" value="P:enzyme-directed rRNA pseudouridine synthesis"/>
    <property type="evidence" value="ECO:0007669"/>
    <property type="project" value="TreeGrafter"/>
</dbReference>
<dbReference type="PANTHER" id="PTHR21600:SF89">
    <property type="entry name" value="RIBOSOMAL LARGE SUBUNIT PSEUDOURIDINE SYNTHASE A"/>
    <property type="match status" value="1"/>
</dbReference>
<evidence type="ECO:0000313" key="4">
    <source>
        <dbReference type="Proteomes" id="UP000010433"/>
    </source>
</evidence>
<organism evidence="3 4">
    <name type="scientific">Hoylesella saccharolytica F0055</name>
    <dbReference type="NCBI Taxonomy" id="1127699"/>
    <lineage>
        <taxon>Bacteria</taxon>
        <taxon>Pseudomonadati</taxon>
        <taxon>Bacteroidota</taxon>
        <taxon>Bacteroidia</taxon>
        <taxon>Bacteroidales</taxon>
        <taxon>Prevotellaceae</taxon>
        <taxon>Hoylesella</taxon>
    </lineage>
</organism>
<dbReference type="RefSeq" id="WP_009162112.1">
    <property type="nucleotide sequence ID" value="NZ_KB290984.1"/>
</dbReference>
<accession>L1NES4</accession>
<evidence type="ECO:0000313" key="3">
    <source>
        <dbReference type="EMBL" id="EKY02004.1"/>
    </source>
</evidence>
<dbReference type="CDD" id="cd02869">
    <property type="entry name" value="PseudoU_synth_RluA_like"/>
    <property type="match status" value="1"/>
</dbReference>
<dbReference type="OrthoDB" id="9807829at2"/>
<dbReference type="InterPro" id="IPR020103">
    <property type="entry name" value="PsdUridine_synth_cat_dom_sf"/>
</dbReference>
<dbReference type="STRING" id="1127699.HMPREF9151_00895"/>
<dbReference type="EMBL" id="AMEP01000061">
    <property type="protein sequence ID" value="EKY02004.1"/>
    <property type="molecule type" value="Genomic_DNA"/>
</dbReference>
<dbReference type="Pfam" id="PF00849">
    <property type="entry name" value="PseudoU_synth_2"/>
    <property type="match status" value="1"/>
</dbReference>
<keyword evidence="4" id="KW-1185">Reference proteome</keyword>
<sequence>MILHPLHTDIPLPERLNNPFDYEPHPLCIQAAEEMKAHFPDNEEWKAEVERGKMFGVLVVKQKTEQQTTLGYLAAYSGQIAGRSDWEGFVPAVFDYLQPNGFFKIHEQEITRINREVEQLEKDTHRHQLLQARNLLHQEAEERIEAYKAEMQRAKRQRDTDRKTDVEGEKEAERIAESQFMKAELKRLKKQFQAQAEAQDKLIKVFEDRLDALKQERKRRSDTLQNWLFTQFEMRNALGEQRNLLDIFASATQQLPPAGTGECCAPKLFQYAFTHQLRPVCIAEFWMGASPTTEIRKEGMFYPACSGKCKPTLAFMLKGIELANGTPPSRQESSSVTFLYEDDALAVICKPAGMLSVPGKSHTCSVYDIVKERFKESDSPLMVHRLDRDTSGLLIIAKTKQCHKQLQAAFRKKLVKKRYIALLEGVLPEDKQQGRIELPLMPDYLDRPRQTVNHQMGKPAVTDYEVLGRSNGHTLIALYPQTGRTHQLRVHCAHPAGLDMPILGDTLYGKKADRMYLHAEQICFQHPESGKEVCIYSAAEFENITPPYLPKREKDLTEQYVTKN</sequence>
<name>L1NES4_9BACT</name>
<proteinExistence type="predicted"/>
<dbReference type="InterPro" id="IPR006224">
    <property type="entry name" value="PsdUridine_synth_RluA-like_CS"/>
</dbReference>
<evidence type="ECO:0000256" key="1">
    <source>
        <dbReference type="SAM" id="MobiDB-lite"/>
    </source>
</evidence>
<dbReference type="GO" id="GO:0140098">
    <property type="term" value="F:catalytic activity, acting on RNA"/>
    <property type="evidence" value="ECO:0007669"/>
    <property type="project" value="UniProtKB-ARBA"/>
</dbReference>
<dbReference type="GO" id="GO:0009982">
    <property type="term" value="F:pseudouridine synthase activity"/>
    <property type="evidence" value="ECO:0007669"/>
    <property type="project" value="InterPro"/>
</dbReference>
<dbReference type="PATRIC" id="fig|1127699.3.peg.824"/>
<dbReference type="HOGENOM" id="CLU_037416_0_0_10"/>
<protein>
    <submittedName>
        <fullName evidence="3">Pseudouridine synthase, RluA family</fullName>
    </submittedName>
</protein>
<dbReference type="PANTHER" id="PTHR21600">
    <property type="entry name" value="MITOCHONDRIAL RNA PSEUDOURIDINE SYNTHASE"/>
    <property type="match status" value="1"/>
</dbReference>
<dbReference type="Proteomes" id="UP000010433">
    <property type="component" value="Unassembled WGS sequence"/>
</dbReference>
<comment type="caution">
    <text evidence="3">The sequence shown here is derived from an EMBL/GenBank/DDBJ whole genome shotgun (WGS) entry which is preliminary data.</text>
</comment>
<evidence type="ECO:0000259" key="2">
    <source>
        <dbReference type="Pfam" id="PF00849"/>
    </source>
</evidence>
<dbReference type="GO" id="GO:0003723">
    <property type="term" value="F:RNA binding"/>
    <property type="evidence" value="ECO:0007669"/>
    <property type="project" value="InterPro"/>
</dbReference>
<dbReference type="InterPro" id="IPR050188">
    <property type="entry name" value="RluA_PseudoU_synthase"/>
</dbReference>
<dbReference type="InterPro" id="IPR006145">
    <property type="entry name" value="PsdUridine_synth_RsuA/RluA"/>
</dbReference>
<gene>
    <name evidence="3" type="ORF">HMPREF9151_00895</name>
</gene>
<dbReference type="Gene3D" id="3.30.2350.10">
    <property type="entry name" value="Pseudouridine synthase"/>
    <property type="match status" value="1"/>
</dbReference>
<dbReference type="AlphaFoldDB" id="L1NES4"/>
<feature type="region of interest" description="Disordered" evidence="1">
    <location>
        <begin position="151"/>
        <end position="170"/>
    </location>
</feature>
<dbReference type="SUPFAM" id="SSF55120">
    <property type="entry name" value="Pseudouridine synthase"/>
    <property type="match status" value="1"/>
</dbReference>
<dbReference type="PROSITE" id="PS01129">
    <property type="entry name" value="PSI_RLU"/>
    <property type="match status" value="1"/>
</dbReference>
<feature type="domain" description="Pseudouridine synthase RsuA/RluA-like" evidence="2">
    <location>
        <begin position="345"/>
        <end position="494"/>
    </location>
</feature>